<proteinExistence type="predicted"/>
<evidence type="ECO:0000313" key="2">
    <source>
        <dbReference type="EMBL" id="QNT69694.1"/>
    </source>
</evidence>
<dbReference type="Pfam" id="PF01814">
    <property type="entry name" value="Hemerythrin"/>
    <property type="match status" value="1"/>
</dbReference>
<dbReference type="KEGG" id="dvn:HQ394_10625"/>
<dbReference type="CDD" id="cd12108">
    <property type="entry name" value="Hr-like"/>
    <property type="match status" value="1"/>
</dbReference>
<dbReference type="AlphaFoldDB" id="A0A7H1N1V8"/>
<dbReference type="RefSeq" id="WP_190260211.1">
    <property type="nucleotide sequence ID" value="NZ_CP053923.1"/>
</dbReference>
<keyword evidence="3" id="KW-1185">Reference proteome</keyword>
<dbReference type="GO" id="GO:0005886">
    <property type="term" value="C:plasma membrane"/>
    <property type="evidence" value="ECO:0007669"/>
    <property type="project" value="TreeGrafter"/>
</dbReference>
<dbReference type="Proteomes" id="UP000516369">
    <property type="component" value="Chromosome"/>
</dbReference>
<evidence type="ECO:0000259" key="1">
    <source>
        <dbReference type="Pfam" id="PF01814"/>
    </source>
</evidence>
<name>A0A7H1N1V8_9PROT</name>
<gene>
    <name evidence="2" type="ORF">HQ394_10625</name>
</gene>
<protein>
    <submittedName>
        <fullName evidence="2">Hemerythrin domain-containing protein</fullName>
    </submittedName>
</protein>
<evidence type="ECO:0000313" key="3">
    <source>
        <dbReference type="Proteomes" id="UP000516369"/>
    </source>
</evidence>
<feature type="domain" description="Hemerythrin-like" evidence="1">
    <location>
        <begin position="2"/>
        <end position="132"/>
    </location>
</feature>
<sequence>MLRREHANMASLVKTLEWQINEFEQGGRPDYEVIRSAVDYFLAFPDLYHHPKEDMVYTRLLSRDPAVAQQIGDLRHEHEIIAVRTREFSAGLNAVLDEAQVPREAFVRWARGFIEVQMAHMRMEEDVFFPAALQALTAADWEALTAEMTSEEDPLFGETVGARFEALRQTILRWQQESQHG</sequence>
<dbReference type="InterPro" id="IPR012312">
    <property type="entry name" value="Hemerythrin-like"/>
</dbReference>
<dbReference type="EMBL" id="CP053923">
    <property type="protein sequence ID" value="QNT69694.1"/>
    <property type="molecule type" value="Genomic_DNA"/>
</dbReference>
<dbReference type="PANTHER" id="PTHR39966">
    <property type="entry name" value="BLL2471 PROTEIN-RELATED"/>
    <property type="match status" value="1"/>
</dbReference>
<reference evidence="2 3" key="1">
    <citation type="submission" date="2020-05" db="EMBL/GenBank/DDBJ databases">
        <title>Complete closed genome sequence of Defluviicoccus vanus.</title>
        <authorList>
            <person name="Bessarab I."/>
            <person name="Arumugam K."/>
            <person name="Maszenan A.M."/>
            <person name="Seviour R.J."/>
            <person name="Williams R.B."/>
        </authorList>
    </citation>
    <scope>NUCLEOTIDE SEQUENCE [LARGE SCALE GENOMIC DNA]</scope>
    <source>
        <strain evidence="2 3">Ben 114</strain>
    </source>
</reference>
<organism evidence="2 3">
    <name type="scientific">Defluviicoccus vanus</name>
    <dbReference type="NCBI Taxonomy" id="111831"/>
    <lineage>
        <taxon>Bacteria</taxon>
        <taxon>Pseudomonadati</taxon>
        <taxon>Pseudomonadota</taxon>
        <taxon>Alphaproteobacteria</taxon>
        <taxon>Rhodospirillales</taxon>
        <taxon>Rhodospirillaceae</taxon>
        <taxon>Defluviicoccus</taxon>
    </lineage>
</organism>
<accession>A0A7H1N1V8</accession>
<dbReference type="Gene3D" id="1.20.120.520">
    <property type="entry name" value="nmb1532 protein domain like"/>
    <property type="match status" value="1"/>
</dbReference>
<dbReference type="PANTHER" id="PTHR39966:SF1">
    <property type="entry name" value="HEMERYTHRIN-LIKE DOMAIN-CONTAINING PROTEIN"/>
    <property type="match status" value="1"/>
</dbReference>